<dbReference type="InterPro" id="IPR000210">
    <property type="entry name" value="BTB/POZ_dom"/>
</dbReference>
<evidence type="ECO:0000313" key="3">
    <source>
        <dbReference type="Proteomes" id="UP000223968"/>
    </source>
</evidence>
<dbReference type="STRING" id="1447875.A0A2B7Y3D4"/>
<organism evidence="2 3">
    <name type="scientific">Helicocarpus griseus UAMH5409</name>
    <dbReference type="NCBI Taxonomy" id="1447875"/>
    <lineage>
        <taxon>Eukaryota</taxon>
        <taxon>Fungi</taxon>
        <taxon>Dikarya</taxon>
        <taxon>Ascomycota</taxon>
        <taxon>Pezizomycotina</taxon>
        <taxon>Eurotiomycetes</taxon>
        <taxon>Eurotiomycetidae</taxon>
        <taxon>Onygenales</taxon>
        <taxon>Ajellomycetaceae</taxon>
        <taxon>Helicocarpus</taxon>
    </lineage>
</organism>
<keyword evidence="3" id="KW-1185">Reference proteome</keyword>
<evidence type="ECO:0000313" key="2">
    <source>
        <dbReference type="EMBL" id="PGH16006.1"/>
    </source>
</evidence>
<name>A0A2B7Y3D4_9EURO</name>
<accession>A0A2B7Y3D4</accession>
<feature type="domain" description="BTB" evidence="1">
    <location>
        <begin position="29"/>
        <end position="98"/>
    </location>
</feature>
<dbReference type="PANTHER" id="PTHR47843:SF5">
    <property type="entry name" value="BTB_POZ DOMAIN PROTEIN"/>
    <property type="match status" value="1"/>
</dbReference>
<dbReference type="PROSITE" id="PS50097">
    <property type="entry name" value="BTB"/>
    <property type="match status" value="1"/>
</dbReference>
<protein>
    <recommendedName>
        <fullName evidence="1">BTB domain-containing protein</fullName>
    </recommendedName>
</protein>
<dbReference type="InterPro" id="IPR011333">
    <property type="entry name" value="SKP1/BTB/POZ_sf"/>
</dbReference>
<proteinExistence type="predicted"/>
<dbReference type="SUPFAM" id="SSF54695">
    <property type="entry name" value="POZ domain"/>
    <property type="match status" value="1"/>
</dbReference>
<dbReference type="Pfam" id="PF00651">
    <property type="entry name" value="BTB"/>
    <property type="match status" value="1"/>
</dbReference>
<sequence>MNSKDFLSYCEQTKFIEGFARLFNSTAHSDVTLYLGQNQVKLHAHYVILSARTHYFDKAKDGGFKESTTDEFHLSEHDSYALYRMMQYIYMGDYSHKKGLVLEEADEQELFMHARVYVLANYFDVDGLKGLCAAKISRCTIFQEDLDSLVESIAEIYSIRNPCFSMRQTISTKVKKDMKKLYEKKSFRKLLRQNAEFASDVIRVLMGKGNFYADPDSDSDIDSDIGSFDAGPIGSSHI</sequence>
<dbReference type="PANTHER" id="PTHR47843">
    <property type="entry name" value="BTB DOMAIN-CONTAINING PROTEIN-RELATED"/>
    <property type="match status" value="1"/>
</dbReference>
<dbReference type="Gene3D" id="3.30.710.10">
    <property type="entry name" value="Potassium Channel Kv1.1, Chain A"/>
    <property type="match status" value="1"/>
</dbReference>
<dbReference type="EMBL" id="PDNB01000020">
    <property type="protein sequence ID" value="PGH16006.1"/>
    <property type="molecule type" value="Genomic_DNA"/>
</dbReference>
<comment type="caution">
    <text evidence="2">The sequence shown here is derived from an EMBL/GenBank/DDBJ whole genome shotgun (WGS) entry which is preliminary data.</text>
</comment>
<dbReference type="OrthoDB" id="6359816at2759"/>
<reference evidence="2 3" key="1">
    <citation type="submission" date="2017-10" db="EMBL/GenBank/DDBJ databases">
        <title>Comparative genomics in systemic dimorphic fungi from Ajellomycetaceae.</title>
        <authorList>
            <person name="Munoz J.F."/>
            <person name="Mcewen J.G."/>
            <person name="Clay O.K."/>
            <person name="Cuomo C.A."/>
        </authorList>
    </citation>
    <scope>NUCLEOTIDE SEQUENCE [LARGE SCALE GENOMIC DNA]</scope>
    <source>
        <strain evidence="2 3">UAMH5409</strain>
    </source>
</reference>
<dbReference type="Proteomes" id="UP000223968">
    <property type="component" value="Unassembled WGS sequence"/>
</dbReference>
<dbReference type="AlphaFoldDB" id="A0A2B7Y3D4"/>
<gene>
    <name evidence="2" type="ORF">AJ79_01986</name>
</gene>
<evidence type="ECO:0000259" key="1">
    <source>
        <dbReference type="PROSITE" id="PS50097"/>
    </source>
</evidence>